<comment type="cofactor">
    <cofactor evidence="1">
        <name>pyridoxal 5'-phosphate</name>
        <dbReference type="ChEBI" id="CHEBI:597326"/>
    </cofactor>
</comment>
<evidence type="ECO:0000256" key="2">
    <source>
        <dbReference type="ARBA" id="ARBA00009320"/>
    </source>
</evidence>
<accession>A0A5C1NEP1</accession>
<keyword evidence="6 11" id="KW-0456">Lyase</keyword>
<dbReference type="SUPFAM" id="SSF56752">
    <property type="entry name" value="D-aminoacid aminotransferase-like PLP-dependent enzymes"/>
    <property type="match status" value="1"/>
</dbReference>
<dbReference type="Pfam" id="PF01063">
    <property type="entry name" value="Aminotran_4"/>
    <property type="match status" value="1"/>
</dbReference>
<dbReference type="InterPro" id="IPR043131">
    <property type="entry name" value="BCAT-like_N"/>
</dbReference>
<comment type="pathway">
    <text evidence="7">Cofactor biosynthesis; tetrahydrofolate biosynthesis; 4-aminobenzoate from chorismate: step 2/2.</text>
</comment>
<organism evidence="11 12">
    <name type="scientific">Halomonas binhaiensis</name>
    <dbReference type="NCBI Taxonomy" id="2562282"/>
    <lineage>
        <taxon>Bacteria</taxon>
        <taxon>Pseudomonadati</taxon>
        <taxon>Pseudomonadota</taxon>
        <taxon>Gammaproteobacteria</taxon>
        <taxon>Oceanospirillales</taxon>
        <taxon>Halomonadaceae</taxon>
        <taxon>Halomonas</taxon>
    </lineage>
</organism>
<dbReference type="InterPro" id="IPR043132">
    <property type="entry name" value="BCAT-like_C"/>
</dbReference>
<evidence type="ECO:0000256" key="7">
    <source>
        <dbReference type="ARBA" id="ARBA00035633"/>
    </source>
</evidence>
<dbReference type="GO" id="GO:0008696">
    <property type="term" value="F:4-amino-4-deoxychorismate lyase activity"/>
    <property type="evidence" value="ECO:0007669"/>
    <property type="project" value="UniProtKB-UniRule"/>
</dbReference>
<dbReference type="InterPro" id="IPR036038">
    <property type="entry name" value="Aminotransferase-like"/>
</dbReference>
<protein>
    <recommendedName>
        <fullName evidence="8 10">Aminodeoxychorismate lyase</fullName>
        <ecNumber evidence="8 10">4.1.3.38</ecNumber>
    </recommendedName>
</protein>
<dbReference type="OrthoDB" id="9805628at2"/>
<dbReference type="Gene3D" id="3.20.10.10">
    <property type="entry name" value="D-amino Acid Aminotransferase, subunit A, domain 2"/>
    <property type="match status" value="1"/>
</dbReference>
<dbReference type="EMBL" id="CP038437">
    <property type="protein sequence ID" value="QEM81381.1"/>
    <property type="molecule type" value="Genomic_DNA"/>
</dbReference>
<evidence type="ECO:0000256" key="1">
    <source>
        <dbReference type="ARBA" id="ARBA00001933"/>
    </source>
</evidence>
<evidence type="ECO:0000313" key="12">
    <source>
        <dbReference type="Proteomes" id="UP000324285"/>
    </source>
</evidence>
<evidence type="ECO:0000256" key="4">
    <source>
        <dbReference type="ARBA" id="ARBA00022898"/>
    </source>
</evidence>
<comment type="subunit">
    <text evidence="3">Homodimer.</text>
</comment>
<dbReference type="GO" id="GO:0008153">
    <property type="term" value="P:4-aminobenzoate biosynthetic process"/>
    <property type="evidence" value="ECO:0007669"/>
    <property type="project" value="UniProtKB-UniRule"/>
</dbReference>
<dbReference type="Proteomes" id="UP000324285">
    <property type="component" value="Chromosome"/>
</dbReference>
<dbReference type="AlphaFoldDB" id="A0A5C1NEP1"/>
<reference evidence="11" key="1">
    <citation type="submission" date="2021-02" db="EMBL/GenBank/DDBJ databases">
        <title>Strain Y2R2, a novel species of the genus Halomonas.</title>
        <authorList>
            <person name="Huang H."/>
        </authorList>
    </citation>
    <scope>NUCLEOTIDE SEQUENCE</scope>
    <source>
        <strain evidence="11">Y2R2</strain>
    </source>
</reference>
<evidence type="ECO:0000256" key="6">
    <source>
        <dbReference type="ARBA" id="ARBA00023239"/>
    </source>
</evidence>
<dbReference type="GO" id="GO:0005829">
    <property type="term" value="C:cytosol"/>
    <property type="evidence" value="ECO:0007669"/>
    <property type="project" value="TreeGrafter"/>
</dbReference>
<dbReference type="NCBIfam" id="TIGR03461">
    <property type="entry name" value="pabC_Proteo"/>
    <property type="match status" value="1"/>
</dbReference>
<dbReference type="RefSeq" id="WP_149284392.1">
    <property type="nucleotide sequence ID" value="NZ_CP038437.2"/>
</dbReference>
<keyword evidence="12" id="KW-1185">Reference proteome</keyword>
<dbReference type="PANTHER" id="PTHR42743">
    <property type="entry name" value="AMINO-ACID AMINOTRANSFERASE"/>
    <property type="match status" value="1"/>
</dbReference>
<dbReference type="KEGG" id="hbh:E4T21_07395"/>
<dbReference type="InterPro" id="IPR017824">
    <property type="entry name" value="Aminodeoxychorismate_lyase_IV"/>
</dbReference>
<evidence type="ECO:0000256" key="10">
    <source>
        <dbReference type="NCBIfam" id="TIGR03461"/>
    </source>
</evidence>
<dbReference type="GO" id="GO:0030170">
    <property type="term" value="F:pyridoxal phosphate binding"/>
    <property type="evidence" value="ECO:0007669"/>
    <property type="project" value="InterPro"/>
</dbReference>
<dbReference type="InterPro" id="IPR001544">
    <property type="entry name" value="Aminotrans_IV"/>
</dbReference>
<proteinExistence type="inferred from homology"/>
<keyword evidence="4" id="KW-0663">Pyridoxal phosphate</keyword>
<name>A0A5C1NEP1_9GAMM</name>
<evidence type="ECO:0000256" key="9">
    <source>
        <dbReference type="ARBA" id="ARBA00049529"/>
    </source>
</evidence>
<evidence type="ECO:0000256" key="3">
    <source>
        <dbReference type="ARBA" id="ARBA00011738"/>
    </source>
</evidence>
<comment type="catalytic activity">
    <reaction evidence="9">
        <text>4-amino-4-deoxychorismate = 4-aminobenzoate + pyruvate + H(+)</text>
        <dbReference type="Rhea" id="RHEA:16201"/>
        <dbReference type="ChEBI" id="CHEBI:15361"/>
        <dbReference type="ChEBI" id="CHEBI:15378"/>
        <dbReference type="ChEBI" id="CHEBI:17836"/>
        <dbReference type="ChEBI" id="CHEBI:58406"/>
        <dbReference type="EC" id="4.1.3.38"/>
    </reaction>
</comment>
<dbReference type="GO" id="GO:0046656">
    <property type="term" value="P:folic acid biosynthetic process"/>
    <property type="evidence" value="ECO:0007669"/>
    <property type="project" value="UniProtKB-KW"/>
</dbReference>
<dbReference type="EC" id="4.1.3.38" evidence="8 10"/>
<gene>
    <name evidence="11" type="primary">pabC</name>
    <name evidence="11" type="ORF">E4T21_07395</name>
</gene>
<keyword evidence="5" id="KW-0289">Folate biosynthesis</keyword>
<dbReference type="Gene3D" id="3.30.470.10">
    <property type="match status" value="1"/>
</dbReference>
<evidence type="ECO:0000256" key="8">
    <source>
        <dbReference type="ARBA" id="ARBA00035676"/>
    </source>
</evidence>
<sequence>MVVASVPSLPFDDRGLAYGDGLFETVLVRDGNAVLWEQHLSRLMLGCEVLDIPAPSRDQLDATLSRLGDGLQVLKLIYTRGSGGRGYAPPAKASPRLYWQATPFSPQQARWKQGVRIRLCHMSLARQPRLAGIKHMARLENVLARSEWHDPDIAEGLVTDGHGRVVEATAMNLFWLSSSQPMPCTPSLEHCGVLGTLRQVMLDAGELMIDELGVDELAGCQALWVGNSVQGLWPVVRLDDTEGRILGEWPITATHRHLQRLAHDHLGYPAI</sequence>
<evidence type="ECO:0000256" key="5">
    <source>
        <dbReference type="ARBA" id="ARBA00022909"/>
    </source>
</evidence>
<comment type="similarity">
    <text evidence="2">Belongs to the class-IV pyridoxal-phosphate-dependent aminotransferase family.</text>
</comment>
<dbReference type="PANTHER" id="PTHR42743:SF2">
    <property type="entry name" value="AMINODEOXYCHORISMATE LYASE"/>
    <property type="match status" value="1"/>
</dbReference>
<dbReference type="InterPro" id="IPR050571">
    <property type="entry name" value="Class-IV_PLP-Dep_Aminotrnsfr"/>
</dbReference>
<evidence type="ECO:0000313" key="11">
    <source>
        <dbReference type="EMBL" id="QEM81381.1"/>
    </source>
</evidence>